<keyword evidence="6" id="KW-0539">Nucleus</keyword>
<dbReference type="InterPro" id="IPR008183">
    <property type="entry name" value="Aldose_1/G6P_1-epimerase"/>
</dbReference>
<dbReference type="GO" id="GO:0005634">
    <property type="term" value="C:nucleus"/>
    <property type="evidence" value="ECO:0007669"/>
    <property type="project" value="UniProtKB-SubCell"/>
</dbReference>
<proteinExistence type="inferred from homology"/>
<dbReference type="GO" id="GO:0005737">
    <property type="term" value="C:cytoplasm"/>
    <property type="evidence" value="ECO:0007669"/>
    <property type="project" value="UniProtKB-ARBA"/>
</dbReference>
<dbReference type="EMBL" id="JACGWM010000001">
    <property type="protein sequence ID" value="KAL0397971.1"/>
    <property type="molecule type" value="Genomic_DNA"/>
</dbReference>
<evidence type="ECO:0000256" key="3">
    <source>
        <dbReference type="ARBA" id="ARBA00023015"/>
    </source>
</evidence>
<sequence length="835" mass="92147">MTYCVVHAFHLAEHSPPQLPVTQWKIKGVPRRIMGNSEEAKPSKSEKSSPPAMDQNNVHVYPDWATMQVIHSVLISFWLYLCNIILFIILKSWLLEMGDDPSGFLWSKTCCTTIYELCCRFSSCSSSLYVGSTTVYDPPYGAPYAAFYAHGGVYAHPGVPLVSSTTISLKSAAPLILSWVLFMKKVLIENTSVPAAVSKAWSWYFFEHGTPVKSSGNTDGGFVKKLKEIDGLAISIGNGNGSSAEHGTERRTSDSYDSEDSSDGSNGDTAGAGQSGKKRSRQGSPRGDGKVEKKNSIVPVLEVGRASANAPGKAMENMNTALELKDPTLTVKSGPTNVPQASMPNETWLQNERELKRERRKQSNRESARRSRLRKQAETEELANKVQALTAENMTLKSEINKLMESSEKLKLDNAALMEKLKDAQLGQTDEISLHKIDDLRLKKPVGTVNLLARVNNSDSTDRKNEEGESYENRSPGAKLHQLLDSSPRTDAVAAGKLTSAYALVVSVSSTRPELGTLAADSFCPFLSAETETMGHSAAVWDHRASLELTKDWNGIDQVVLRNPQGASARVSLHGGQVISWRNDRGEELLFTSSKFGNCGSLEQHGFARSKIWTIEDDPPPLHPNDSLGKSSLTYYSNQLKKISSAGLIGKFCFEFRLRVSLASDGNLIMISRIRNINGKPFSFSFGYHTHFSVSDISEVRVEGLETLDYLDNLCQKERFTEQGDAITFESEVDRVYLSSPRCVAVLDHEKKRTYVMRKEGLPDVGNCVEPMGEKVKAMTDFGDEEYKQMLCVDAAAIEKNITLKPGEEWTGRVELAAVPSSFCSDDLDPHLNFF</sequence>
<dbReference type="GO" id="GO:0000976">
    <property type="term" value="F:transcription cis-regulatory region binding"/>
    <property type="evidence" value="ECO:0007669"/>
    <property type="project" value="UniProtKB-ARBA"/>
</dbReference>
<evidence type="ECO:0000256" key="8">
    <source>
        <dbReference type="SAM" id="Phobius"/>
    </source>
</evidence>
<organism evidence="10">
    <name type="scientific">Sesamum calycinum</name>
    <dbReference type="NCBI Taxonomy" id="2727403"/>
    <lineage>
        <taxon>Eukaryota</taxon>
        <taxon>Viridiplantae</taxon>
        <taxon>Streptophyta</taxon>
        <taxon>Embryophyta</taxon>
        <taxon>Tracheophyta</taxon>
        <taxon>Spermatophyta</taxon>
        <taxon>Magnoliopsida</taxon>
        <taxon>eudicotyledons</taxon>
        <taxon>Gunneridae</taxon>
        <taxon>Pentapetalae</taxon>
        <taxon>asterids</taxon>
        <taxon>lamiids</taxon>
        <taxon>Lamiales</taxon>
        <taxon>Pedaliaceae</taxon>
        <taxon>Sesamum</taxon>
    </lineage>
</organism>
<dbReference type="GO" id="GO:0047938">
    <property type="term" value="F:glucose-6-phosphate 1-epimerase activity"/>
    <property type="evidence" value="ECO:0007669"/>
    <property type="project" value="TreeGrafter"/>
</dbReference>
<comment type="subcellular location">
    <subcellularLocation>
        <location evidence="1">Nucleus</location>
    </subcellularLocation>
</comment>
<feature type="region of interest" description="Disordered" evidence="7">
    <location>
        <begin position="353"/>
        <end position="380"/>
    </location>
</feature>
<dbReference type="InterPro" id="IPR014718">
    <property type="entry name" value="GH-type_carb-bd"/>
</dbReference>
<dbReference type="PANTHER" id="PTHR11122">
    <property type="entry name" value="APOSPORY-ASSOCIATED PROTEIN C-RELATED"/>
    <property type="match status" value="1"/>
</dbReference>
<dbReference type="SUPFAM" id="SSF74650">
    <property type="entry name" value="Galactose mutarotase-like"/>
    <property type="match status" value="1"/>
</dbReference>
<reference evidence="10" key="2">
    <citation type="journal article" date="2024" name="Plant">
        <title>Genomic evolution and insights into agronomic trait innovations of Sesamum species.</title>
        <authorList>
            <person name="Miao H."/>
            <person name="Wang L."/>
            <person name="Qu L."/>
            <person name="Liu H."/>
            <person name="Sun Y."/>
            <person name="Le M."/>
            <person name="Wang Q."/>
            <person name="Wei S."/>
            <person name="Zheng Y."/>
            <person name="Lin W."/>
            <person name="Duan Y."/>
            <person name="Cao H."/>
            <person name="Xiong S."/>
            <person name="Wang X."/>
            <person name="Wei L."/>
            <person name="Li C."/>
            <person name="Ma Q."/>
            <person name="Ju M."/>
            <person name="Zhao R."/>
            <person name="Li G."/>
            <person name="Mu C."/>
            <person name="Tian Q."/>
            <person name="Mei H."/>
            <person name="Zhang T."/>
            <person name="Gao T."/>
            <person name="Zhang H."/>
        </authorList>
    </citation>
    <scope>NUCLEOTIDE SEQUENCE</scope>
    <source>
        <strain evidence="10">KEN8</strain>
    </source>
</reference>
<dbReference type="AlphaFoldDB" id="A0AAW2SZ09"/>
<dbReference type="GO" id="GO:0003700">
    <property type="term" value="F:DNA-binding transcription factor activity"/>
    <property type="evidence" value="ECO:0007669"/>
    <property type="project" value="InterPro"/>
</dbReference>
<protein>
    <submittedName>
        <fullName evidence="10">Glucose-6-phosphate 1-epimerase</fullName>
    </submittedName>
</protein>
<dbReference type="InterPro" id="IPR045314">
    <property type="entry name" value="bZIP_plant_GBF1"/>
</dbReference>
<evidence type="ECO:0000256" key="5">
    <source>
        <dbReference type="ARBA" id="ARBA00023163"/>
    </source>
</evidence>
<name>A0AAW2SZ09_9LAMI</name>
<dbReference type="PANTHER" id="PTHR11122:SF10">
    <property type="entry name" value="GLUCOSE-6-PHOSPHATE 1-EPIMERASE"/>
    <property type="match status" value="1"/>
</dbReference>
<feature type="domain" description="BZIP" evidence="9">
    <location>
        <begin position="354"/>
        <end position="417"/>
    </location>
</feature>
<feature type="compositionally biased region" description="Basic and acidic residues" evidence="7">
    <location>
        <begin position="353"/>
        <end position="369"/>
    </location>
</feature>
<dbReference type="PROSITE" id="PS00036">
    <property type="entry name" value="BZIP_BASIC"/>
    <property type="match status" value="1"/>
</dbReference>
<gene>
    <name evidence="10" type="ORF">Scaly_0245500</name>
</gene>
<dbReference type="FunFam" id="1.20.5.170:FF:000063">
    <property type="entry name" value="G-box binding factor 3"/>
    <property type="match status" value="1"/>
</dbReference>
<evidence type="ECO:0000259" key="9">
    <source>
        <dbReference type="PROSITE" id="PS50217"/>
    </source>
</evidence>
<dbReference type="Gene3D" id="2.70.98.10">
    <property type="match status" value="1"/>
</dbReference>
<keyword evidence="3" id="KW-0805">Transcription regulation</keyword>
<dbReference type="InterPro" id="IPR004827">
    <property type="entry name" value="bZIP"/>
</dbReference>
<evidence type="ECO:0000256" key="2">
    <source>
        <dbReference type="ARBA" id="ARBA00007163"/>
    </source>
</evidence>
<feature type="region of interest" description="Disordered" evidence="7">
    <location>
        <begin position="237"/>
        <end position="312"/>
    </location>
</feature>
<keyword evidence="8" id="KW-0472">Membrane</keyword>
<dbReference type="GO" id="GO:0030246">
    <property type="term" value="F:carbohydrate binding"/>
    <property type="evidence" value="ECO:0007669"/>
    <property type="project" value="InterPro"/>
</dbReference>
<feature type="region of interest" description="Disordered" evidence="7">
    <location>
        <begin position="456"/>
        <end position="476"/>
    </location>
</feature>
<feature type="transmembrane region" description="Helical" evidence="8">
    <location>
        <begin position="69"/>
        <end position="90"/>
    </location>
</feature>
<dbReference type="Pfam" id="PF00170">
    <property type="entry name" value="bZIP_1"/>
    <property type="match status" value="1"/>
</dbReference>
<evidence type="ECO:0000256" key="1">
    <source>
        <dbReference type="ARBA" id="ARBA00004123"/>
    </source>
</evidence>
<keyword evidence="8" id="KW-1133">Transmembrane helix</keyword>
<keyword evidence="4" id="KW-0238">DNA-binding</keyword>
<evidence type="ECO:0000256" key="4">
    <source>
        <dbReference type="ARBA" id="ARBA00023125"/>
    </source>
</evidence>
<dbReference type="GO" id="GO:0005975">
    <property type="term" value="P:carbohydrate metabolic process"/>
    <property type="evidence" value="ECO:0007669"/>
    <property type="project" value="InterPro"/>
</dbReference>
<comment type="similarity">
    <text evidence="2">Belongs to the bZIP family.</text>
</comment>
<evidence type="ECO:0000256" key="6">
    <source>
        <dbReference type="ARBA" id="ARBA00023242"/>
    </source>
</evidence>
<accession>A0AAW2SZ09</accession>
<dbReference type="SUPFAM" id="SSF57959">
    <property type="entry name" value="Leucine zipper domain"/>
    <property type="match status" value="1"/>
</dbReference>
<dbReference type="InterPro" id="IPR046347">
    <property type="entry name" value="bZIP_sf"/>
</dbReference>
<evidence type="ECO:0000256" key="7">
    <source>
        <dbReference type="SAM" id="MobiDB-lite"/>
    </source>
</evidence>
<comment type="caution">
    <text evidence="10">The sequence shown here is derived from an EMBL/GenBank/DDBJ whole genome shotgun (WGS) entry which is preliminary data.</text>
</comment>
<reference evidence="10" key="1">
    <citation type="submission" date="2020-06" db="EMBL/GenBank/DDBJ databases">
        <authorList>
            <person name="Li T."/>
            <person name="Hu X."/>
            <person name="Zhang T."/>
            <person name="Song X."/>
            <person name="Zhang H."/>
            <person name="Dai N."/>
            <person name="Sheng W."/>
            <person name="Hou X."/>
            <person name="Wei L."/>
        </authorList>
    </citation>
    <scope>NUCLEOTIDE SEQUENCE</scope>
    <source>
        <strain evidence="10">KEN8</strain>
        <tissue evidence="10">Leaf</tissue>
    </source>
</reference>
<dbReference type="CDD" id="cd14702">
    <property type="entry name" value="bZIP_plant_GBF1"/>
    <property type="match status" value="1"/>
</dbReference>
<evidence type="ECO:0000313" key="10">
    <source>
        <dbReference type="EMBL" id="KAL0397971.1"/>
    </source>
</evidence>
<dbReference type="InterPro" id="IPR011013">
    <property type="entry name" value="Gal_mutarotase_sf_dom"/>
</dbReference>
<dbReference type="Pfam" id="PF01263">
    <property type="entry name" value="Aldose_epim"/>
    <property type="match status" value="1"/>
</dbReference>
<keyword evidence="8" id="KW-0812">Transmembrane</keyword>
<dbReference type="Gene3D" id="1.20.5.170">
    <property type="match status" value="1"/>
</dbReference>
<dbReference type="SMART" id="SM00338">
    <property type="entry name" value="BRLZ"/>
    <property type="match status" value="1"/>
</dbReference>
<dbReference type="PROSITE" id="PS50217">
    <property type="entry name" value="BZIP"/>
    <property type="match status" value="1"/>
</dbReference>
<keyword evidence="5" id="KW-0804">Transcription</keyword>